<sequence length="182" mass="20487">MQQVKELLKTVGFVVIFTLFLLLLRQYVFTPVIVKGDSMDPTLHDGERVIALKNTEIERFDIITFEAPDEAGKNYIKRVIGLPGDQVSYQNDTLYINGQAYDEPYLDEFKAAVTDGFPLTSDFDMGLFGVEVIPEGQILVLGDNRRISKDSRQLGLIDEATILGDVKFVFWPIADFGMLGKE</sequence>
<dbReference type="InterPro" id="IPR000223">
    <property type="entry name" value="Pept_S26A_signal_pept_1"/>
</dbReference>
<dbReference type="PROSITE" id="PS00760">
    <property type="entry name" value="SPASE_I_2"/>
    <property type="match status" value="1"/>
</dbReference>
<gene>
    <name evidence="12" type="primary">lepB</name>
    <name evidence="12" type="ORF">DW084_03465</name>
    <name evidence="11" type="ORF">GFU50_09460</name>
    <name evidence="10" type="ORF">P7I32_16495</name>
</gene>
<comment type="subcellular location">
    <subcellularLocation>
        <location evidence="2">Cell membrane</location>
        <topology evidence="2">Single-pass type II membrane protein</topology>
    </subcellularLocation>
    <subcellularLocation>
        <location evidence="8">Membrane</location>
        <topology evidence="8">Single-pass type II membrane protein</topology>
    </subcellularLocation>
</comment>
<organism evidence="12 13">
    <name type="scientific">Enterococcus casseliflavus</name>
    <name type="common">Enterococcus flavescens</name>
    <dbReference type="NCBI Taxonomy" id="37734"/>
    <lineage>
        <taxon>Bacteria</taxon>
        <taxon>Bacillati</taxon>
        <taxon>Bacillota</taxon>
        <taxon>Bacilli</taxon>
        <taxon>Lactobacillales</taxon>
        <taxon>Enterococcaceae</taxon>
        <taxon>Enterococcus</taxon>
    </lineage>
</organism>
<dbReference type="PROSITE" id="PS00501">
    <property type="entry name" value="SPASE_I_1"/>
    <property type="match status" value="1"/>
</dbReference>
<keyword evidence="4 7" id="KW-0645">Protease</keyword>
<dbReference type="InterPro" id="IPR019533">
    <property type="entry name" value="Peptidase_S26"/>
</dbReference>
<evidence type="ECO:0000313" key="14">
    <source>
        <dbReference type="Proteomes" id="UP000422837"/>
    </source>
</evidence>
<dbReference type="Gene3D" id="2.10.109.10">
    <property type="entry name" value="Umud Fragment, subunit A"/>
    <property type="match status" value="1"/>
</dbReference>
<dbReference type="EMBL" id="QRMZ01000003">
    <property type="protein sequence ID" value="RHK07730.1"/>
    <property type="molecule type" value="Genomic_DNA"/>
</dbReference>
<dbReference type="InterPro" id="IPR019757">
    <property type="entry name" value="Pept_S26A_signal_pept_1_Lys-AS"/>
</dbReference>
<dbReference type="GO" id="GO:0009003">
    <property type="term" value="F:signal peptidase activity"/>
    <property type="evidence" value="ECO:0007669"/>
    <property type="project" value="UniProtKB-EC"/>
</dbReference>
<dbReference type="EMBL" id="CP046123">
    <property type="protein sequence ID" value="QGN29720.1"/>
    <property type="molecule type" value="Genomic_DNA"/>
</dbReference>
<dbReference type="NCBIfam" id="TIGR02227">
    <property type="entry name" value="sigpep_I_bact"/>
    <property type="match status" value="1"/>
</dbReference>
<proteinExistence type="inferred from homology"/>
<comment type="similarity">
    <text evidence="8">Belongs to the peptidase S26 family.</text>
</comment>
<feature type="active site" evidence="6">
    <location>
        <position position="77"/>
    </location>
</feature>
<dbReference type="AlphaFoldDB" id="A0A1L8SHX7"/>
<accession>A0A1L8SHX7</accession>
<evidence type="ECO:0000256" key="3">
    <source>
        <dbReference type="ARBA" id="ARBA00013208"/>
    </source>
</evidence>
<feature type="transmembrane region" description="Helical" evidence="7">
    <location>
        <begin position="7"/>
        <end position="28"/>
    </location>
</feature>
<dbReference type="GO" id="GO:0005886">
    <property type="term" value="C:plasma membrane"/>
    <property type="evidence" value="ECO:0007669"/>
    <property type="project" value="UniProtKB-SubCell"/>
</dbReference>
<evidence type="ECO:0000256" key="7">
    <source>
        <dbReference type="RuleBase" id="RU003993"/>
    </source>
</evidence>
<keyword evidence="7" id="KW-1133">Transmembrane helix</keyword>
<reference evidence="12 13" key="1">
    <citation type="submission" date="2018-08" db="EMBL/GenBank/DDBJ databases">
        <title>A genome reference for cultivated species of the human gut microbiota.</title>
        <authorList>
            <person name="Zou Y."/>
            <person name="Xue W."/>
            <person name="Luo G."/>
        </authorList>
    </citation>
    <scope>NUCLEOTIDE SEQUENCE [LARGE SCALE GENOMIC DNA]</scope>
    <source>
        <strain evidence="12 13">AF48-16</strain>
    </source>
</reference>
<name>A0A1L8SHX7_ENTCA</name>
<dbReference type="GO" id="GO:0006465">
    <property type="term" value="P:signal peptide processing"/>
    <property type="evidence" value="ECO:0007669"/>
    <property type="project" value="InterPro"/>
</dbReference>
<dbReference type="EMBL" id="JARQDV010000021">
    <property type="protein sequence ID" value="MDT2966176.1"/>
    <property type="molecule type" value="Genomic_DNA"/>
</dbReference>
<dbReference type="Proteomes" id="UP000286288">
    <property type="component" value="Unassembled WGS sequence"/>
</dbReference>
<dbReference type="RefSeq" id="WP_005226195.1">
    <property type="nucleotide sequence ID" value="NZ_BAAAXK010000050.1"/>
</dbReference>
<dbReference type="GO" id="GO:0004252">
    <property type="term" value="F:serine-type endopeptidase activity"/>
    <property type="evidence" value="ECO:0007669"/>
    <property type="project" value="InterPro"/>
</dbReference>
<feature type="domain" description="Peptidase S26" evidence="9">
    <location>
        <begin position="9"/>
        <end position="171"/>
    </location>
</feature>
<evidence type="ECO:0000256" key="8">
    <source>
        <dbReference type="RuleBase" id="RU362042"/>
    </source>
</evidence>
<feature type="active site" evidence="6">
    <location>
        <position position="38"/>
    </location>
</feature>
<evidence type="ECO:0000313" key="12">
    <source>
        <dbReference type="EMBL" id="RHK07730.1"/>
    </source>
</evidence>
<dbReference type="CDD" id="cd06530">
    <property type="entry name" value="S26_SPase_I"/>
    <property type="match status" value="1"/>
</dbReference>
<dbReference type="OrthoDB" id="9802919at2"/>
<comment type="catalytic activity">
    <reaction evidence="1 7">
        <text>Cleavage of hydrophobic, N-terminal signal or leader sequences from secreted and periplasmic proteins.</text>
        <dbReference type="EC" id="3.4.21.89"/>
    </reaction>
</comment>
<evidence type="ECO:0000256" key="5">
    <source>
        <dbReference type="ARBA" id="ARBA00022801"/>
    </source>
</evidence>
<dbReference type="InterPro" id="IPR036286">
    <property type="entry name" value="LexA/Signal_pep-like_sf"/>
</dbReference>
<dbReference type="PANTHER" id="PTHR43390:SF8">
    <property type="entry name" value="SIGNAL PEPTIDASE I"/>
    <property type="match status" value="1"/>
</dbReference>
<evidence type="ECO:0000256" key="4">
    <source>
        <dbReference type="ARBA" id="ARBA00022670"/>
    </source>
</evidence>
<dbReference type="SUPFAM" id="SSF51306">
    <property type="entry name" value="LexA/Signal peptidase"/>
    <property type="match status" value="1"/>
</dbReference>
<evidence type="ECO:0000313" key="10">
    <source>
        <dbReference type="EMBL" id="MDT2966176.1"/>
    </source>
</evidence>
<keyword evidence="5 7" id="KW-0378">Hydrolase</keyword>
<evidence type="ECO:0000259" key="9">
    <source>
        <dbReference type="Pfam" id="PF10502"/>
    </source>
</evidence>
<keyword evidence="7" id="KW-0812">Transmembrane</keyword>
<evidence type="ECO:0000256" key="2">
    <source>
        <dbReference type="ARBA" id="ARBA00004401"/>
    </source>
</evidence>
<keyword evidence="7" id="KW-0472">Membrane</keyword>
<reference evidence="10" key="3">
    <citation type="submission" date="2023-03" db="EMBL/GenBank/DDBJ databases">
        <authorList>
            <person name="Shen W."/>
            <person name="Cai J."/>
        </authorList>
    </citation>
    <scope>NUCLEOTIDE SEQUENCE</scope>
    <source>
        <strain evidence="10">K72-2</strain>
    </source>
</reference>
<evidence type="ECO:0000256" key="1">
    <source>
        <dbReference type="ARBA" id="ARBA00000677"/>
    </source>
</evidence>
<dbReference type="EC" id="3.4.21.89" evidence="3 7"/>
<dbReference type="InterPro" id="IPR019756">
    <property type="entry name" value="Pept_S26A_signal_pept_1_Ser-AS"/>
</dbReference>
<dbReference type="PRINTS" id="PR00727">
    <property type="entry name" value="LEADERPTASE"/>
</dbReference>
<dbReference type="Pfam" id="PF10502">
    <property type="entry name" value="Peptidase_S26"/>
    <property type="match status" value="1"/>
</dbReference>
<dbReference type="PROSITE" id="PS00761">
    <property type="entry name" value="SPASE_I_3"/>
    <property type="match status" value="1"/>
</dbReference>
<dbReference type="PANTHER" id="PTHR43390">
    <property type="entry name" value="SIGNAL PEPTIDASE I"/>
    <property type="match status" value="1"/>
</dbReference>
<reference evidence="11 14" key="2">
    <citation type="submission" date="2019-11" db="EMBL/GenBank/DDBJ databases">
        <title>Detection and genome characteristic of a blood enterococcus casselifavus isolate from Zhengzhou,china.</title>
        <authorList>
            <person name="Wen P."/>
        </authorList>
    </citation>
    <scope>NUCLEOTIDE SEQUENCE [LARGE SCALE GENOMIC DNA]</scope>
    <source>
        <strain evidence="11 14">EC291</strain>
    </source>
</reference>
<protein>
    <recommendedName>
        <fullName evidence="3 7">Signal peptidase I</fullName>
        <ecNumber evidence="3 7">3.4.21.89</ecNumber>
    </recommendedName>
</protein>
<dbReference type="InterPro" id="IPR019758">
    <property type="entry name" value="Pept_S26A_signal_pept_1_CS"/>
</dbReference>
<evidence type="ECO:0000256" key="6">
    <source>
        <dbReference type="PIRSR" id="PIRSR600223-1"/>
    </source>
</evidence>
<dbReference type="Proteomes" id="UP000422837">
    <property type="component" value="Chromosome"/>
</dbReference>
<evidence type="ECO:0000313" key="11">
    <source>
        <dbReference type="EMBL" id="QGN29720.1"/>
    </source>
</evidence>
<evidence type="ECO:0000313" key="13">
    <source>
        <dbReference type="Proteomes" id="UP000286288"/>
    </source>
</evidence>
<dbReference type="Proteomes" id="UP001268896">
    <property type="component" value="Unassembled WGS sequence"/>
</dbReference>